<dbReference type="EMBL" id="AM778958">
    <property type="protein sequence ID" value="CAO88707.1"/>
    <property type="molecule type" value="Genomic_DNA"/>
</dbReference>
<gene>
    <name evidence="1" type="ORF">IPF_3564</name>
</gene>
<sequence length="145" mass="16310">MWSVGLSNCVRPKCPIDISTKLRCTQIIPILLPSTQKLEEPSISPMIELTGSDSDNFMKITVDIPDEIAQRLGQTGDNLAHKLLEMVIADAYRAGILSTAEVGRILQLPSRLETHAFLKRMAVYLNYDETELERDLQTLKELRAK</sequence>
<protein>
    <submittedName>
        <fullName evidence="1">Uncharacterized protein</fullName>
    </submittedName>
</protein>
<dbReference type="InterPro" id="IPR005368">
    <property type="entry name" value="UPF0175"/>
</dbReference>
<proteinExistence type="predicted"/>
<evidence type="ECO:0000313" key="1">
    <source>
        <dbReference type="EMBL" id="CAO88707.1"/>
    </source>
</evidence>
<dbReference type="AlphaFoldDB" id="A8YNZ1"/>
<name>A8YNZ1_MICA7</name>
<organism evidence="1">
    <name type="scientific">Microcystis aeruginosa (strain PCC 7806)</name>
    <dbReference type="NCBI Taxonomy" id="267872"/>
    <lineage>
        <taxon>Bacteria</taxon>
        <taxon>Bacillati</taxon>
        <taxon>Cyanobacteriota</taxon>
        <taxon>Cyanophyceae</taxon>
        <taxon>Oscillatoriophycideae</taxon>
        <taxon>Chroococcales</taxon>
        <taxon>Microcystaceae</taxon>
        <taxon>Microcystis</taxon>
    </lineage>
</organism>
<dbReference type="Pfam" id="PF03683">
    <property type="entry name" value="UPF0175"/>
    <property type="match status" value="1"/>
</dbReference>
<accession>A8YNZ1</accession>
<reference evidence="1" key="1">
    <citation type="submission" date="2007-08" db="EMBL/GenBank/DDBJ databases">
        <authorList>
            <person name="Frangeul L."/>
        </authorList>
    </citation>
    <scope>NUCLEOTIDE SEQUENCE</scope>
    <source>
        <strain evidence="1">PCC 7806</strain>
    </source>
</reference>